<reference evidence="1" key="1">
    <citation type="journal article" date="2020" name="Stud. Mycol.">
        <title>101 Dothideomycetes genomes: a test case for predicting lifestyles and emergence of pathogens.</title>
        <authorList>
            <person name="Haridas S."/>
            <person name="Albert R."/>
            <person name="Binder M."/>
            <person name="Bloem J."/>
            <person name="Labutti K."/>
            <person name="Salamov A."/>
            <person name="Andreopoulos B."/>
            <person name="Baker S."/>
            <person name="Barry K."/>
            <person name="Bills G."/>
            <person name="Bluhm B."/>
            <person name="Cannon C."/>
            <person name="Castanera R."/>
            <person name="Culley D."/>
            <person name="Daum C."/>
            <person name="Ezra D."/>
            <person name="Gonzalez J."/>
            <person name="Henrissat B."/>
            <person name="Kuo A."/>
            <person name="Liang C."/>
            <person name="Lipzen A."/>
            <person name="Lutzoni F."/>
            <person name="Magnuson J."/>
            <person name="Mondo S."/>
            <person name="Nolan M."/>
            <person name="Ohm R."/>
            <person name="Pangilinan J."/>
            <person name="Park H.-J."/>
            <person name="Ramirez L."/>
            <person name="Alfaro M."/>
            <person name="Sun H."/>
            <person name="Tritt A."/>
            <person name="Yoshinaga Y."/>
            <person name="Zwiers L.-H."/>
            <person name="Turgeon B."/>
            <person name="Goodwin S."/>
            <person name="Spatafora J."/>
            <person name="Crous P."/>
            <person name="Grigoriev I."/>
        </authorList>
    </citation>
    <scope>NUCLEOTIDE SEQUENCE</scope>
    <source>
        <strain evidence="1">CBS 279.74</strain>
    </source>
</reference>
<evidence type="ECO:0000313" key="1">
    <source>
        <dbReference type="EMBL" id="KAF2711937.1"/>
    </source>
</evidence>
<evidence type="ECO:0000313" key="2">
    <source>
        <dbReference type="Proteomes" id="UP000799428"/>
    </source>
</evidence>
<protein>
    <submittedName>
        <fullName evidence="1">Uncharacterized protein</fullName>
    </submittedName>
</protein>
<organism evidence="1 2">
    <name type="scientific">Pleomassaria siparia CBS 279.74</name>
    <dbReference type="NCBI Taxonomy" id="1314801"/>
    <lineage>
        <taxon>Eukaryota</taxon>
        <taxon>Fungi</taxon>
        <taxon>Dikarya</taxon>
        <taxon>Ascomycota</taxon>
        <taxon>Pezizomycotina</taxon>
        <taxon>Dothideomycetes</taxon>
        <taxon>Pleosporomycetidae</taxon>
        <taxon>Pleosporales</taxon>
        <taxon>Pleomassariaceae</taxon>
        <taxon>Pleomassaria</taxon>
    </lineage>
</organism>
<gene>
    <name evidence="1" type="ORF">K504DRAFT_465662</name>
</gene>
<proteinExistence type="predicted"/>
<accession>A0A6G1KHU9</accession>
<sequence length="114" mass="12943">MTAPKFAAVPYPGLSVFEGYAASQTSSFKIKAKKVMSSRENRLVSRLSPTGEECEPFLEVYEKKRKHITFQTMAGEEVMTIVKVDDCWSLKGLVYHGMRPDCNRDVVFEDREEG</sequence>
<name>A0A6G1KHU9_9PLEO</name>
<dbReference type="EMBL" id="MU005767">
    <property type="protein sequence ID" value="KAF2711937.1"/>
    <property type="molecule type" value="Genomic_DNA"/>
</dbReference>
<keyword evidence="2" id="KW-1185">Reference proteome</keyword>
<dbReference type="AlphaFoldDB" id="A0A6G1KHU9"/>
<dbReference type="Proteomes" id="UP000799428">
    <property type="component" value="Unassembled WGS sequence"/>
</dbReference>